<comment type="caution">
    <text evidence="3">The sequence shown here is derived from an EMBL/GenBank/DDBJ whole genome shotgun (WGS) entry which is preliminary data.</text>
</comment>
<evidence type="ECO:0000313" key="4">
    <source>
        <dbReference type="Proteomes" id="UP001500668"/>
    </source>
</evidence>
<dbReference type="CDD" id="cd00093">
    <property type="entry name" value="HTH_XRE"/>
    <property type="match status" value="1"/>
</dbReference>
<dbReference type="Gene3D" id="1.10.260.40">
    <property type="entry name" value="lambda repressor-like DNA-binding domains"/>
    <property type="match status" value="1"/>
</dbReference>
<protein>
    <recommendedName>
        <fullName evidence="2">Novel STAND NTPase 1 domain-containing protein</fullName>
    </recommendedName>
</protein>
<feature type="domain" description="Novel STAND NTPase 1" evidence="2">
    <location>
        <begin position="107"/>
        <end position="476"/>
    </location>
</feature>
<dbReference type="InterPro" id="IPR001387">
    <property type="entry name" value="Cro/C1-type_HTH"/>
</dbReference>
<gene>
    <name evidence="3" type="ORF">GCM10010394_23080</name>
</gene>
<dbReference type="EMBL" id="BAAACA010000014">
    <property type="protein sequence ID" value="GAA0593155.1"/>
    <property type="molecule type" value="Genomic_DNA"/>
</dbReference>
<dbReference type="Pfam" id="PF20703">
    <property type="entry name" value="nSTAND1"/>
    <property type="match status" value="1"/>
</dbReference>
<dbReference type="Proteomes" id="UP001500668">
    <property type="component" value="Unassembled WGS sequence"/>
</dbReference>
<proteinExistence type="predicted"/>
<evidence type="ECO:0000313" key="3">
    <source>
        <dbReference type="EMBL" id="GAA0593155.1"/>
    </source>
</evidence>
<organism evidence="3 4">
    <name type="scientific">Streptomyces crystallinus</name>
    <dbReference type="NCBI Taxonomy" id="68191"/>
    <lineage>
        <taxon>Bacteria</taxon>
        <taxon>Bacillati</taxon>
        <taxon>Actinomycetota</taxon>
        <taxon>Actinomycetes</taxon>
        <taxon>Kitasatosporales</taxon>
        <taxon>Streptomycetaceae</taxon>
        <taxon>Streptomyces</taxon>
    </lineage>
</organism>
<dbReference type="Pfam" id="PF13560">
    <property type="entry name" value="HTH_31"/>
    <property type="match status" value="1"/>
</dbReference>
<dbReference type="InterPro" id="IPR027417">
    <property type="entry name" value="P-loop_NTPase"/>
</dbReference>
<keyword evidence="4" id="KW-1185">Reference proteome</keyword>
<reference evidence="3 4" key="1">
    <citation type="journal article" date="2019" name="Int. J. Syst. Evol. Microbiol.">
        <title>The Global Catalogue of Microorganisms (GCM) 10K type strain sequencing project: providing services to taxonomists for standard genome sequencing and annotation.</title>
        <authorList>
            <consortium name="The Broad Institute Genomics Platform"/>
            <consortium name="The Broad Institute Genome Sequencing Center for Infectious Disease"/>
            <person name="Wu L."/>
            <person name="Ma J."/>
        </authorList>
    </citation>
    <scope>NUCLEOTIDE SEQUENCE [LARGE SCALE GENOMIC DNA]</scope>
    <source>
        <strain evidence="3 4">JCM 5067</strain>
    </source>
</reference>
<dbReference type="CDD" id="cd00882">
    <property type="entry name" value="Ras_like_GTPase"/>
    <property type="match status" value="1"/>
</dbReference>
<dbReference type="RefSeq" id="WP_344073093.1">
    <property type="nucleotide sequence ID" value="NZ_BAAACA010000014.1"/>
</dbReference>
<dbReference type="SUPFAM" id="SSF52540">
    <property type="entry name" value="P-loop containing nucleoside triphosphate hydrolases"/>
    <property type="match status" value="1"/>
</dbReference>
<dbReference type="InterPro" id="IPR010982">
    <property type="entry name" value="Lambda_DNA-bd_dom_sf"/>
</dbReference>
<dbReference type="InterPro" id="IPR049052">
    <property type="entry name" value="nSTAND1"/>
</dbReference>
<evidence type="ECO:0000256" key="1">
    <source>
        <dbReference type="SAM" id="MobiDB-lite"/>
    </source>
</evidence>
<sequence>MARPEKPLDPGTGPVAQFADGLRCLRREARLSYRALAQRSSYSPATLSQAAAGEKLPSLAVTLAYVQACGAGTDLAGWEARWHQAEQAVRRALASVRTGTEADAPAPYRGLARYEPTDSALFFGRSRLTDQLLALVGRERVSVVIGPSGSGKSSLLRAGLLPRLQHPGPTDTSGLRPAGLRICTPGSRPVSRHGALFVPRESEAAGAAERTGDDTVLVIDQFEEVFTLCSDVDEREAFVGLVLAARERGSRLRVVLGVRADFYSHCLRHPGLTEVLREAALPVGPMSTDELRQAITKPAVAHGLVVERALTARLVADVSAEPGGLPLMSHALLETWRHRTGRTLTLEAYEATGALDGAVAKTAETLYASLDDRQALLVRRVLLRLITPGDGAPDTRRPTPRSELDFGHPEEISAVLEQLVRARLITLDDGHIDLAHETLIRAWPRLNSWIAQDRERLQLHRQLSDAARTWQQLGRTTSELWRGARLDAARAVFAPPSRQADLTPAESAFLHAALRERRHATLRTRAQAVAVGLLVGLTLLASALALRHHPADRNERLRTTARELAHTADSLRPSDPALSARLGLAAWSIADLPETRAALLAIGAPPTRLTTPFTPAARAAELCGRDGVALTREEWQQYIPSAPYQPPCPGAAGRGPTPDP</sequence>
<accession>A0ABN1FL85</accession>
<dbReference type="SUPFAM" id="SSF47413">
    <property type="entry name" value="lambda repressor-like DNA-binding domains"/>
    <property type="match status" value="1"/>
</dbReference>
<name>A0ABN1FL85_9ACTN</name>
<feature type="region of interest" description="Disordered" evidence="1">
    <location>
        <begin position="640"/>
        <end position="660"/>
    </location>
</feature>
<evidence type="ECO:0000259" key="2">
    <source>
        <dbReference type="Pfam" id="PF20703"/>
    </source>
</evidence>